<keyword evidence="5" id="KW-0999">Mitochondrion inner membrane</keyword>
<dbReference type="SUPFAM" id="SSF69593">
    <property type="entry name" value="Glycerol-3-phosphate (1)-acyltransferase"/>
    <property type="match status" value="1"/>
</dbReference>
<reference evidence="15" key="1">
    <citation type="submission" date="2014-12" db="EMBL/GenBank/DDBJ databases">
        <title>Insight into the proteome of Arion vulgaris.</title>
        <authorList>
            <person name="Aradska J."/>
            <person name="Bulat T."/>
            <person name="Smidak R."/>
            <person name="Sarate P."/>
            <person name="Gangsoo J."/>
            <person name="Sialana F."/>
            <person name="Bilban M."/>
            <person name="Lubec G."/>
        </authorList>
    </citation>
    <scope>NUCLEOTIDE SEQUENCE</scope>
    <source>
        <tissue evidence="15">Skin</tissue>
    </source>
</reference>
<dbReference type="SMART" id="SM00563">
    <property type="entry name" value="PlsC"/>
    <property type="match status" value="1"/>
</dbReference>
<dbReference type="EMBL" id="HACG01022301">
    <property type="protein sequence ID" value="CEK69166.1"/>
    <property type="molecule type" value="Transcribed_RNA"/>
</dbReference>
<comment type="catalytic activity">
    <reaction evidence="11">
        <text>1'-[1,2-diacyl-sn-glycero-3-phospho],3'-[1-acyl-sn-glycero-3-phospho]-glycerol + a 1,2-diacyl-sn-glycero-3-phosphocholine = a cardiolipin + a 1-acyl-sn-glycero-3-phosphocholine</text>
        <dbReference type="Rhea" id="RHEA:33731"/>
        <dbReference type="ChEBI" id="CHEBI:57643"/>
        <dbReference type="ChEBI" id="CHEBI:58168"/>
        <dbReference type="ChEBI" id="CHEBI:62237"/>
        <dbReference type="ChEBI" id="CHEBI:64743"/>
    </reaction>
    <physiologicalReaction direction="left-to-right" evidence="11">
        <dbReference type="Rhea" id="RHEA:33732"/>
    </physiologicalReaction>
    <physiologicalReaction direction="right-to-left" evidence="11">
        <dbReference type="Rhea" id="RHEA:33733"/>
    </physiologicalReaction>
</comment>
<comment type="similarity">
    <text evidence="2 13">Belongs to the taffazin family.</text>
</comment>
<dbReference type="InterPro" id="IPR000872">
    <property type="entry name" value="Tafazzin"/>
</dbReference>
<keyword evidence="6" id="KW-0443">Lipid metabolism</keyword>
<keyword evidence="7" id="KW-0496">Mitochondrion</keyword>
<keyword evidence="9" id="KW-0012">Acyltransferase</keyword>
<dbReference type="CDD" id="cd07989">
    <property type="entry name" value="LPLAT_AGPAT-like"/>
    <property type="match status" value="1"/>
</dbReference>
<evidence type="ECO:0000256" key="11">
    <source>
        <dbReference type="ARBA" id="ARBA00047906"/>
    </source>
</evidence>
<evidence type="ECO:0000256" key="4">
    <source>
        <dbReference type="ARBA" id="ARBA00022787"/>
    </source>
</evidence>
<dbReference type="GO" id="GO:0035965">
    <property type="term" value="P:cardiolipin acyl-chain remodeling"/>
    <property type="evidence" value="ECO:0007669"/>
    <property type="project" value="TreeGrafter"/>
</dbReference>
<dbReference type="GO" id="GO:0005743">
    <property type="term" value="C:mitochondrial inner membrane"/>
    <property type="evidence" value="ECO:0007669"/>
    <property type="project" value="UniProtKB-SubCell"/>
</dbReference>
<comment type="subcellular location">
    <subcellularLocation>
        <location evidence="1">Mitochondrion inner membrane</location>
        <topology evidence="1">Peripheral membrane protein</topology>
        <orientation evidence="1">Intermembrane side</orientation>
    </subcellularLocation>
    <subcellularLocation>
        <location evidence="10">Mitochondrion outer membrane</location>
        <topology evidence="10">Peripheral membrane protein</topology>
        <orientation evidence="10">Intermembrane side</orientation>
    </subcellularLocation>
</comment>
<evidence type="ECO:0000256" key="13">
    <source>
        <dbReference type="RuleBase" id="RU365062"/>
    </source>
</evidence>
<keyword evidence="4" id="KW-1000">Mitochondrion outer membrane</keyword>
<protein>
    <recommendedName>
        <fullName evidence="13">Tafazzin family protein</fullName>
    </recommendedName>
</protein>
<proteinExistence type="inferred from homology"/>
<evidence type="ECO:0000256" key="8">
    <source>
        <dbReference type="ARBA" id="ARBA00023136"/>
    </source>
</evidence>
<keyword evidence="8" id="KW-0472">Membrane</keyword>
<name>A0A0B6ZMR1_9EUPU</name>
<evidence type="ECO:0000256" key="5">
    <source>
        <dbReference type="ARBA" id="ARBA00022792"/>
    </source>
</evidence>
<evidence type="ECO:0000256" key="3">
    <source>
        <dbReference type="ARBA" id="ARBA00022679"/>
    </source>
</evidence>
<evidence type="ECO:0000259" key="14">
    <source>
        <dbReference type="SMART" id="SM00563"/>
    </source>
</evidence>
<dbReference type="PANTHER" id="PTHR12497:SF0">
    <property type="entry name" value="TAFAZZIN"/>
    <property type="match status" value="1"/>
</dbReference>
<evidence type="ECO:0000256" key="7">
    <source>
        <dbReference type="ARBA" id="ARBA00023128"/>
    </source>
</evidence>
<dbReference type="GO" id="GO:0005741">
    <property type="term" value="C:mitochondrial outer membrane"/>
    <property type="evidence" value="ECO:0007669"/>
    <property type="project" value="UniProtKB-SubCell"/>
</dbReference>
<evidence type="ECO:0000256" key="2">
    <source>
        <dbReference type="ARBA" id="ARBA00010524"/>
    </source>
</evidence>
<sequence length="263" mass="30110">MPMKDGSWRIPSVGQKVPWMWRISSGLAVRLVGICSKLWLEWLNTVQAHNKEVLQDLLDKRPKDQGLLTVSNHKSCIDDPMIWGFLKMNQLLNSDLMRWTSAAEDICFKKPLHAIFFSMGKVFPLVRGDGVYQRGTDFSIEQLNLGKWVHFFPEGKINLTQESMRLKWGVGRIIADCKKTPLVIPIWHVGMDSILPNSKPYIPQIRKQVTVLIGEPMDFTKDVETLKSKKSPEVRLFLTNKIQEEMQALKIAAESLHKNITSS</sequence>
<evidence type="ECO:0000256" key="9">
    <source>
        <dbReference type="ARBA" id="ARBA00023315"/>
    </source>
</evidence>
<dbReference type="GO" id="GO:0047184">
    <property type="term" value="F:1-acylglycerophosphocholine O-acyltransferase activity"/>
    <property type="evidence" value="ECO:0007669"/>
    <property type="project" value="TreeGrafter"/>
</dbReference>
<evidence type="ECO:0000256" key="6">
    <source>
        <dbReference type="ARBA" id="ARBA00023098"/>
    </source>
</evidence>
<evidence type="ECO:0000256" key="10">
    <source>
        <dbReference type="ARBA" id="ARBA00024323"/>
    </source>
</evidence>
<evidence type="ECO:0000256" key="12">
    <source>
        <dbReference type="ARBA" id="ARBA00049543"/>
    </source>
</evidence>
<accession>A0A0B6ZMR1</accession>
<evidence type="ECO:0000313" key="15">
    <source>
        <dbReference type="EMBL" id="CEK69166.1"/>
    </source>
</evidence>
<evidence type="ECO:0000256" key="1">
    <source>
        <dbReference type="ARBA" id="ARBA00004137"/>
    </source>
</evidence>
<organism evidence="15">
    <name type="scientific">Arion vulgaris</name>
    <dbReference type="NCBI Taxonomy" id="1028688"/>
    <lineage>
        <taxon>Eukaryota</taxon>
        <taxon>Metazoa</taxon>
        <taxon>Spiralia</taxon>
        <taxon>Lophotrochozoa</taxon>
        <taxon>Mollusca</taxon>
        <taxon>Gastropoda</taxon>
        <taxon>Heterobranchia</taxon>
        <taxon>Euthyneura</taxon>
        <taxon>Panpulmonata</taxon>
        <taxon>Eupulmonata</taxon>
        <taxon>Stylommatophora</taxon>
        <taxon>Helicina</taxon>
        <taxon>Arionoidea</taxon>
        <taxon>Arionidae</taxon>
        <taxon>Arion</taxon>
    </lineage>
</organism>
<feature type="domain" description="Phospholipid/glycerol acyltransferase" evidence="14">
    <location>
        <begin position="67"/>
        <end position="191"/>
    </location>
</feature>
<dbReference type="GO" id="GO:0007007">
    <property type="term" value="P:inner mitochondrial membrane organization"/>
    <property type="evidence" value="ECO:0007669"/>
    <property type="project" value="TreeGrafter"/>
</dbReference>
<dbReference type="InterPro" id="IPR002123">
    <property type="entry name" value="Plipid/glycerol_acylTrfase"/>
</dbReference>
<dbReference type="Pfam" id="PF01553">
    <property type="entry name" value="Acyltransferase"/>
    <property type="match status" value="1"/>
</dbReference>
<dbReference type="AlphaFoldDB" id="A0A0B6ZMR1"/>
<comment type="catalytic activity">
    <reaction evidence="12">
        <text>1,2-di-(9Z-octadecenoyl)-sn-glycero-3-phosphocholine + 1-hexadecanoyl-sn-glycero-3-phosphocholine = 1-hexadecanoyl-2-(9Z-octadecenoyl)-sn-glycero-3-phosphocholine + 1-(9Z-octadecenoyl)-sn-glycero-3-phosphocholine</text>
        <dbReference type="Rhea" id="RHEA:43816"/>
        <dbReference type="ChEBI" id="CHEBI:28610"/>
        <dbReference type="ChEBI" id="CHEBI:72998"/>
        <dbReference type="ChEBI" id="CHEBI:73001"/>
        <dbReference type="ChEBI" id="CHEBI:74669"/>
    </reaction>
    <physiologicalReaction direction="left-to-right" evidence="12">
        <dbReference type="Rhea" id="RHEA:43817"/>
    </physiologicalReaction>
    <physiologicalReaction direction="right-to-left" evidence="12">
        <dbReference type="Rhea" id="RHEA:43818"/>
    </physiologicalReaction>
</comment>
<keyword evidence="3" id="KW-0808">Transferase</keyword>
<gene>
    <name evidence="15" type="primary">ORF69184</name>
</gene>
<dbReference type="PRINTS" id="PR00979">
    <property type="entry name" value="TAFAZZIN"/>
</dbReference>
<dbReference type="PANTHER" id="PTHR12497">
    <property type="entry name" value="TAZ PROTEIN TAFAZZIN"/>
    <property type="match status" value="1"/>
</dbReference>